<dbReference type="PANTHER" id="PTHR33064">
    <property type="entry name" value="POL PROTEIN"/>
    <property type="match status" value="1"/>
</dbReference>
<comment type="caution">
    <text evidence="1">The sequence shown here is derived from an EMBL/GenBank/DDBJ whole genome shotgun (WGS) entry which is preliminary data.</text>
</comment>
<dbReference type="EMBL" id="QJKJ01004669">
    <property type="protein sequence ID" value="RDX93228.1"/>
    <property type="molecule type" value="Genomic_DNA"/>
</dbReference>
<evidence type="ECO:0000313" key="1">
    <source>
        <dbReference type="EMBL" id="RDX93228.1"/>
    </source>
</evidence>
<dbReference type="PANTHER" id="PTHR33064:SF39">
    <property type="match status" value="1"/>
</dbReference>
<dbReference type="SUPFAM" id="SSF56672">
    <property type="entry name" value="DNA/RNA polymerases"/>
    <property type="match status" value="1"/>
</dbReference>
<dbReference type="OrthoDB" id="1733993at2759"/>
<dbReference type="InterPro" id="IPR043128">
    <property type="entry name" value="Rev_trsase/Diguanyl_cyclase"/>
</dbReference>
<proteinExistence type="predicted"/>
<protein>
    <submittedName>
        <fullName evidence="1">Retrovirus-related Pol polyprotein</fullName>
    </submittedName>
</protein>
<sequence length="164" mass="18215">MINIFLDLSKDCIEVFMDDFRVYEESFEACLDNLSRVLHRLIDSNLILNFEKCHFMVIEGIVLGHLVSARGIEVDKTKIDVISSLSNHVFVWEVQSFLGHVDCPAFVQAATEERGLHLQLAPCGHISGAEKKAHNHAYPPSTKLGTSELMCDASNFALGAILGK</sequence>
<reference evidence="1" key="1">
    <citation type="submission" date="2018-05" db="EMBL/GenBank/DDBJ databases">
        <title>Draft genome of Mucuna pruriens seed.</title>
        <authorList>
            <person name="Nnadi N.E."/>
            <person name="Vos R."/>
            <person name="Hasami M.H."/>
            <person name="Devisetty U.K."/>
            <person name="Aguiy J.C."/>
        </authorList>
    </citation>
    <scope>NUCLEOTIDE SEQUENCE [LARGE SCALE GENOMIC DNA]</scope>
    <source>
        <strain evidence="1">JCA_2017</strain>
    </source>
</reference>
<accession>A0A371GRN2</accession>
<organism evidence="1 2">
    <name type="scientific">Mucuna pruriens</name>
    <name type="common">Velvet bean</name>
    <name type="synonym">Dolichos pruriens</name>
    <dbReference type="NCBI Taxonomy" id="157652"/>
    <lineage>
        <taxon>Eukaryota</taxon>
        <taxon>Viridiplantae</taxon>
        <taxon>Streptophyta</taxon>
        <taxon>Embryophyta</taxon>
        <taxon>Tracheophyta</taxon>
        <taxon>Spermatophyta</taxon>
        <taxon>Magnoliopsida</taxon>
        <taxon>eudicotyledons</taxon>
        <taxon>Gunneridae</taxon>
        <taxon>Pentapetalae</taxon>
        <taxon>rosids</taxon>
        <taxon>fabids</taxon>
        <taxon>Fabales</taxon>
        <taxon>Fabaceae</taxon>
        <taxon>Papilionoideae</taxon>
        <taxon>50 kb inversion clade</taxon>
        <taxon>NPAAA clade</taxon>
        <taxon>indigoferoid/millettioid clade</taxon>
        <taxon>Phaseoleae</taxon>
        <taxon>Mucuna</taxon>
    </lineage>
</organism>
<dbReference type="Proteomes" id="UP000257109">
    <property type="component" value="Unassembled WGS sequence"/>
</dbReference>
<dbReference type="InterPro" id="IPR043502">
    <property type="entry name" value="DNA/RNA_pol_sf"/>
</dbReference>
<dbReference type="Gene3D" id="3.30.70.270">
    <property type="match status" value="1"/>
</dbReference>
<dbReference type="AlphaFoldDB" id="A0A371GRN2"/>
<evidence type="ECO:0000313" key="2">
    <source>
        <dbReference type="Proteomes" id="UP000257109"/>
    </source>
</evidence>
<name>A0A371GRN2_MUCPR</name>
<keyword evidence="2" id="KW-1185">Reference proteome</keyword>
<gene>
    <name evidence="1" type="primary">pol</name>
    <name evidence="1" type="ORF">CR513_24541</name>
</gene>
<dbReference type="InterPro" id="IPR051320">
    <property type="entry name" value="Viral_Replic_Matur_Polypro"/>
</dbReference>
<feature type="non-terminal residue" evidence="1">
    <location>
        <position position="1"/>
    </location>
</feature>